<dbReference type="PANTHER" id="PTHR43155">
    <property type="entry name" value="CYCLIC DI-GMP PHOSPHODIESTERASE PA4108-RELATED"/>
    <property type="match status" value="1"/>
</dbReference>
<dbReference type="GO" id="GO:0007165">
    <property type="term" value="P:signal transduction"/>
    <property type="evidence" value="ECO:0007669"/>
    <property type="project" value="InterPro"/>
</dbReference>
<dbReference type="SUPFAM" id="SSF109604">
    <property type="entry name" value="HD-domain/PDEase-like"/>
    <property type="match status" value="2"/>
</dbReference>
<dbReference type="SUPFAM" id="SSF158472">
    <property type="entry name" value="HAMP domain-like"/>
    <property type="match status" value="1"/>
</dbReference>
<feature type="domain" description="HD-GYP" evidence="2">
    <location>
        <begin position="720"/>
        <end position="928"/>
    </location>
</feature>
<dbReference type="InterPro" id="IPR029016">
    <property type="entry name" value="GAF-like_dom_sf"/>
</dbReference>
<dbReference type="InterPro" id="IPR003607">
    <property type="entry name" value="HD/PDEase_dom"/>
</dbReference>
<accession>A0A2U1CTN8</accession>
<dbReference type="Gene3D" id="3.30.450.40">
    <property type="match status" value="1"/>
</dbReference>
<dbReference type="PANTHER" id="PTHR43155:SF2">
    <property type="entry name" value="CYCLIC DI-GMP PHOSPHODIESTERASE PA4108"/>
    <property type="match status" value="1"/>
</dbReference>
<dbReference type="PROSITE" id="PS51832">
    <property type="entry name" value="HD_GYP"/>
    <property type="match status" value="1"/>
</dbReference>
<dbReference type="GO" id="GO:0016020">
    <property type="term" value="C:membrane"/>
    <property type="evidence" value="ECO:0007669"/>
    <property type="project" value="InterPro"/>
</dbReference>
<dbReference type="PROSITE" id="PS50885">
    <property type="entry name" value="HAMP"/>
    <property type="match status" value="1"/>
</dbReference>
<dbReference type="SUPFAM" id="SSF55781">
    <property type="entry name" value="GAF domain-like"/>
    <property type="match status" value="1"/>
</dbReference>
<sequence>MRRRSVSLGILIASAITLAMLVLASVLVFQGYRGMSSGLVSAASQSTRQLSTTLNDRLKAATGPTRSALRILAHDPLTRASSLPERQARLPVLAETLRTNELVTAAYVGYPNGDFFLLREASSATLQERFNAPPNARFLLQTITQNGETVGEWHFFNANLERLTRQAKPDYRFDPRTRGWFSQATVSEDTILAGPYVFFTTRDIGITLARQSATNRAVVGLDVTLSDLSQQLTGLKLTPGTQMAVVDGTRTVIAHPELHRLMAANDNDGLARLPDLTSPALAGIPEQTLRTSQPQPFRADGQDWFGMIVPLSDLGTDKLSLRLAIPSQELLAGAWQVVRGQALIAAAILILLLLLGWFLGRRIGQPLKHLAGQVDELAHFRFDKGIDTSSRIREAGELARALSSMANTIRGFQRLALTLNREQRLDVMLQGVLEQLIRVLGRHSGAIYLLDRKTHVLNRAAECQAGHHPEQLDPVDTTTDDETLVDRLRSELGEQSVFSILRDRENHLLGALVIDLTPDDETLDRDLITFVSEVAGSAAVAIETRQLIQSQRDLLDGVIHLVADAIDAKSPYTSGHCERVPQLAEMIIDSARHQTGGDFADFHMNDSEAYEFHIAAWLHDCGKITSPEYVVDKATKLETIHDRIHEIRTRFEVLHRDSHIRYLQARLKGEPEAAAREIRDREQAALQRDFRVIAETNLGGEALDDETIATIHRIGDRTWLRHFSDRIGLSQEEERRLPDTPEPHGPVVERLLDDKPQHLVPWGDRVPPVRPDDPHNRWGFDMALPPYSYHFGERYNLTIPRGTLTPEERFHINDHIVQTIRLLDNLPLPEHLSRVPRLAGTHHERMDGEGYPYRLHGSAMTIPEKAMAVADVFEALTAVDRPYKRGKTLSEALSIMAKMVWEGHLDGTVFRLFLEGGIYRQYGERFLHADQQDDVNHDDLLSRAGFSDQAPTR</sequence>
<dbReference type="InterPro" id="IPR037522">
    <property type="entry name" value="HD_GYP_dom"/>
</dbReference>
<dbReference type="GO" id="GO:0008081">
    <property type="term" value="F:phosphoric diester hydrolase activity"/>
    <property type="evidence" value="ECO:0007669"/>
    <property type="project" value="UniProtKB-ARBA"/>
</dbReference>
<evidence type="ECO:0000313" key="3">
    <source>
        <dbReference type="EMBL" id="PVY69985.1"/>
    </source>
</evidence>
<dbReference type="SMART" id="SM00471">
    <property type="entry name" value="HDc"/>
    <property type="match status" value="1"/>
</dbReference>
<dbReference type="Gene3D" id="3.30.450.20">
    <property type="entry name" value="PAS domain"/>
    <property type="match status" value="2"/>
</dbReference>
<feature type="domain" description="HAMP" evidence="1">
    <location>
        <begin position="361"/>
        <end position="414"/>
    </location>
</feature>
<name>A0A2U1CTN8_9GAMM</name>
<organism evidence="3 4">
    <name type="scientific">Tamilnaduibacter salinus</name>
    <dbReference type="NCBI Taxonomy" id="1484056"/>
    <lineage>
        <taxon>Bacteria</taxon>
        <taxon>Pseudomonadati</taxon>
        <taxon>Pseudomonadota</taxon>
        <taxon>Gammaproteobacteria</taxon>
        <taxon>Pseudomonadales</taxon>
        <taxon>Marinobacteraceae</taxon>
        <taxon>Tamilnaduibacter</taxon>
    </lineage>
</organism>
<reference evidence="3 4" key="1">
    <citation type="submission" date="2018-04" db="EMBL/GenBank/DDBJ databases">
        <title>Genomic Encyclopedia of Type Strains, Phase IV (KMG-IV): sequencing the most valuable type-strain genomes for metagenomic binning, comparative biology and taxonomic classification.</title>
        <authorList>
            <person name="Goeker M."/>
        </authorList>
    </citation>
    <scope>NUCLEOTIDE SEQUENCE [LARGE SCALE GENOMIC DNA]</scope>
    <source>
        <strain evidence="3 4">DSM 28688</strain>
    </source>
</reference>
<evidence type="ECO:0000313" key="4">
    <source>
        <dbReference type="Proteomes" id="UP000245887"/>
    </source>
</evidence>
<evidence type="ECO:0000259" key="1">
    <source>
        <dbReference type="PROSITE" id="PS50885"/>
    </source>
</evidence>
<protein>
    <submittedName>
        <fullName evidence="3">HAMP domain-containing protein</fullName>
    </submittedName>
</protein>
<dbReference type="InterPro" id="IPR003660">
    <property type="entry name" value="HAMP_dom"/>
</dbReference>
<dbReference type="Pfam" id="PF13487">
    <property type="entry name" value="HD_5"/>
    <property type="match status" value="1"/>
</dbReference>
<gene>
    <name evidence="3" type="ORF">C8D92_11015</name>
</gene>
<dbReference type="RefSeq" id="WP_243402459.1">
    <property type="nucleotide sequence ID" value="NZ_QEKQ01000010.1"/>
</dbReference>
<dbReference type="Proteomes" id="UP000245887">
    <property type="component" value="Unassembled WGS sequence"/>
</dbReference>
<dbReference type="Gene3D" id="6.10.340.10">
    <property type="match status" value="1"/>
</dbReference>
<dbReference type="CDD" id="cd00077">
    <property type="entry name" value="HDc"/>
    <property type="match status" value="1"/>
</dbReference>
<dbReference type="AlphaFoldDB" id="A0A2U1CTN8"/>
<evidence type="ECO:0000259" key="2">
    <source>
        <dbReference type="PROSITE" id="PS51832"/>
    </source>
</evidence>
<comment type="caution">
    <text evidence="3">The sequence shown here is derived from an EMBL/GenBank/DDBJ whole genome shotgun (WGS) entry which is preliminary data.</text>
</comment>
<dbReference type="EMBL" id="QEKQ01000010">
    <property type="protein sequence ID" value="PVY69985.1"/>
    <property type="molecule type" value="Genomic_DNA"/>
</dbReference>
<proteinExistence type="predicted"/>
<dbReference type="Gene3D" id="1.10.3210.10">
    <property type="entry name" value="Hypothetical protein af1432"/>
    <property type="match status" value="2"/>
</dbReference>